<organism evidence="1 2">
    <name type="scientific">Cladorrhinum samala</name>
    <dbReference type="NCBI Taxonomy" id="585594"/>
    <lineage>
        <taxon>Eukaryota</taxon>
        <taxon>Fungi</taxon>
        <taxon>Dikarya</taxon>
        <taxon>Ascomycota</taxon>
        <taxon>Pezizomycotina</taxon>
        <taxon>Sordariomycetes</taxon>
        <taxon>Sordariomycetidae</taxon>
        <taxon>Sordariales</taxon>
        <taxon>Podosporaceae</taxon>
        <taxon>Cladorrhinum</taxon>
    </lineage>
</organism>
<reference evidence="1" key="2">
    <citation type="submission" date="2023-06" db="EMBL/GenBank/DDBJ databases">
        <authorList>
            <consortium name="Lawrence Berkeley National Laboratory"/>
            <person name="Mondo S.J."/>
            <person name="Hensen N."/>
            <person name="Bonometti L."/>
            <person name="Westerberg I."/>
            <person name="Brannstrom I.O."/>
            <person name="Guillou S."/>
            <person name="Cros-Aarteil S."/>
            <person name="Calhoun S."/>
            <person name="Haridas S."/>
            <person name="Kuo A."/>
            <person name="Pangilinan J."/>
            <person name="Riley R."/>
            <person name="Labutti K."/>
            <person name="Andreopoulos B."/>
            <person name="Lipzen A."/>
            <person name="Chen C."/>
            <person name="Yanf M."/>
            <person name="Daum C."/>
            <person name="Ng V."/>
            <person name="Clum A."/>
            <person name="Steindorff A."/>
            <person name="Ohm R."/>
            <person name="Martin F."/>
            <person name="Silar P."/>
            <person name="Natvig D."/>
            <person name="Lalanne C."/>
            <person name="Gautier V."/>
            <person name="Ament-Velasquez S.L."/>
            <person name="Kruys A."/>
            <person name="Hutchinson M.I."/>
            <person name="Powell A.J."/>
            <person name="Barry K."/>
            <person name="Miller A.N."/>
            <person name="Grigoriev I.V."/>
            <person name="Debuchy R."/>
            <person name="Gladieux P."/>
            <person name="Thoren M.H."/>
            <person name="Johannesson H."/>
        </authorList>
    </citation>
    <scope>NUCLEOTIDE SEQUENCE</scope>
    <source>
        <strain evidence="1">PSN324</strain>
    </source>
</reference>
<dbReference type="EMBL" id="MU864929">
    <property type="protein sequence ID" value="KAK4466916.1"/>
    <property type="molecule type" value="Genomic_DNA"/>
</dbReference>
<keyword evidence="2" id="KW-1185">Reference proteome</keyword>
<name>A0AAV9I1Q3_9PEZI</name>
<evidence type="ECO:0000313" key="2">
    <source>
        <dbReference type="Proteomes" id="UP001321749"/>
    </source>
</evidence>
<gene>
    <name evidence="1" type="ORF">QBC42DRAFT_281982</name>
</gene>
<dbReference type="Proteomes" id="UP001321749">
    <property type="component" value="Unassembled WGS sequence"/>
</dbReference>
<proteinExistence type="predicted"/>
<reference evidence="1" key="1">
    <citation type="journal article" date="2023" name="Mol. Phylogenet. Evol.">
        <title>Genome-scale phylogeny and comparative genomics of the fungal order Sordariales.</title>
        <authorList>
            <person name="Hensen N."/>
            <person name="Bonometti L."/>
            <person name="Westerberg I."/>
            <person name="Brannstrom I.O."/>
            <person name="Guillou S."/>
            <person name="Cros-Aarteil S."/>
            <person name="Calhoun S."/>
            <person name="Haridas S."/>
            <person name="Kuo A."/>
            <person name="Mondo S."/>
            <person name="Pangilinan J."/>
            <person name="Riley R."/>
            <person name="LaButti K."/>
            <person name="Andreopoulos B."/>
            <person name="Lipzen A."/>
            <person name="Chen C."/>
            <person name="Yan M."/>
            <person name="Daum C."/>
            <person name="Ng V."/>
            <person name="Clum A."/>
            <person name="Steindorff A."/>
            <person name="Ohm R.A."/>
            <person name="Martin F."/>
            <person name="Silar P."/>
            <person name="Natvig D.O."/>
            <person name="Lalanne C."/>
            <person name="Gautier V."/>
            <person name="Ament-Velasquez S.L."/>
            <person name="Kruys A."/>
            <person name="Hutchinson M.I."/>
            <person name="Powell A.J."/>
            <person name="Barry K."/>
            <person name="Miller A.N."/>
            <person name="Grigoriev I.V."/>
            <person name="Debuchy R."/>
            <person name="Gladieux P."/>
            <person name="Hiltunen Thoren M."/>
            <person name="Johannesson H."/>
        </authorList>
    </citation>
    <scope>NUCLEOTIDE SEQUENCE</scope>
    <source>
        <strain evidence="1">PSN324</strain>
    </source>
</reference>
<protein>
    <submittedName>
        <fullName evidence="1">Uncharacterized protein</fullName>
    </submittedName>
</protein>
<evidence type="ECO:0000313" key="1">
    <source>
        <dbReference type="EMBL" id="KAK4466916.1"/>
    </source>
</evidence>
<sequence length="270" mass="27550">MDEVIPVGPTSEVEFESGNGAVVEGVDDRAELLIPVMLPHGRTVVELDAVYGAEPLGETVSDVLVPGSPPLAGNKLVEFAAGYGTDDVLIHDTTLPVPRPALEVGKVVELPAGYGADDILLSGFVLVKLATGPVPGKPPLEATGLVELSVGNGGETVLPPPEVVMNPGVGVPDPPVPGTPSVGPEDLVTLPVGYGAEMALLPDAAEEVEREAPEIPVPGILPVPLKVGPVELVPGYGGGDVFEIPPTVTVDVFVTGLLELPVPKPVPVDM</sequence>
<dbReference type="AlphaFoldDB" id="A0AAV9I1Q3"/>
<comment type="caution">
    <text evidence="1">The sequence shown here is derived from an EMBL/GenBank/DDBJ whole genome shotgun (WGS) entry which is preliminary data.</text>
</comment>
<accession>A0AAV9I1Q3</accession>